<protein>
    <submittedName>
        <fullName evidence="1">PR domain containing 10</fullName>
    </submittedName>
</protein>
<name>G9KID8_MUSPF</name>
<accession>G9KID8</accession>
<dbReference type="EMBL" id="JP016065">
    <property type="protein sequence ID" value="AES04663.1"/>
    <property type="molecule type" value="mRNA"/>
</dbReference>
<proteinExistence type="evidence at transcript level"/>
<feature type="non-terminal residue" evidence="1">
    <location>
        <position position="1"/>
    </location>
</feature>
<reference evidence="1" key="1">
    <citation type="journal article" date="2013" name="J. Virol.">
        <title>Sequencing, annotation, and characterization of the influenza ferret infectome.</title>
        <authorList>
            <person name="Leon A.J."/>
            <person name="Banner D."/>
            <person name="Xu L."/>
            <person name="Ran L."/>
            <person name="Peng Z."/>
            <person name="Yi K."/>
            <person name="Chen C."/>
            <person name="Xu F."/>
            <person name="Huang J."/>
            <person name="Zhao Z."/>
            <person name="Lin Z."/>
            <person name="Huang S.H."/>
            <person name="Fang Y."/>
            <person name="Kelvin A.A."/>
            <person name="Ross T.M."/>
            <person name="Farooqui A."/>
            <person name="Kelvin D.J."/>
        </authorList>
    </citation>
    <scope>NUCLEOTIDE SEQUENCE</scope>
    <source>
        <tissue evidence="1">Lungs</tissue>
    </source>
</reference>
<dbReference type="AlphaFoldDB" id="G9KID8"/>
<sequence length="107" mass="11381">SGSGHFPTPVSAVHCGCWPTPRPSDLHPACHPGATHPSHRAHFLHPLGIPGSWAALEPCLPAVPARAQPLPYPRRGLHTRPGSPAAAAGFLCTTYLPAQHLEFLPWL</sequence>
<feature type="non-terminal residue" evidence="1">
    <location>
        <position position="107"/>
    </location>
</feature>
<evidence type="ECO:0000313" key="1">
    <source>
        <dbReference type="EMBL" id="AES04663.1"/>
    </source>
</evidence>
<organism evidence="1">
    <name type="scientific">Mustela putorius furo</name>
    <name type="common">European domestic ferret</name>
    <name type="synonym">Mustela furo</name>
    <dbReference type="NCBI Taxonomy" id="9669"/>
    <lineage>
        <taxon>Eukaryota</taxon>
        <taxon>Metazoa</taxon>
        <taxon>Chordata</taxon>
        <taxon>Craniata</taxon>
        <taxon>Vertebrata</taxon>
        <taxon>Euteleostomi</taxon>
        <taxon>Mammalia</taxon>
        <taxon>Eutheria</taxon>
        <taxon>Laurasiatheria</taxon>
        <taxon>Carnivora</taxon>
        <taxon>Caniformia</taxon>
        <taxon>Musteloidea</taxon>
        <taxon>Mustelidae</taxon>
        <taxon>Mustelinae</taxon>
        <taxon>Mustela</taxon>
    </lineage>
</organism>